<keyword evidence="3" id="KW-1185">Reference proteome</keyword>
<reference evidence="2 3" key="1">
    <citation type="journal article" date="2018" name="G3 (Bethesda)">
        <title>Phylogenetic and Phylogenomic Definition of Rhizopus Species.</title>
        <authorList>
            <person name="Gryganskyi A.P."/>
            <person name="Golan J."/>
            <person name="Dolatabadi S."/>
            <person name="Mondo S."/>
            <person name="Robb S."/>
            <person name="Idnurm A."/>
            <person name="Muszewska A."/>
            <person name="Steczkiewicz K."/>
            <person name="Masonjones S."/>
            <person name="Liao H.L."/>
            <person name="Gajdeczka M.T."/>
            <person name="Anike F."/>
            <person name="Vuek A."/>
            <person name="Anishchenko I.M."/>
            <person name="Voigt K."/>
            <person name="de Hoog G.S."/>
            <person name="Smith M.E."/>
            <person name="Heitman J."/>
            <person name="Vilgalys R."/>
            <person name="Stajich J.E."/>
        </authorList>
    </citation>
    <scope>NUCLEOTIDE SEQUENCE [LARGE SCALE GENOMIC DNA]</scope>
    <source>
        <strain evidence="2 3">CBS 357.93</strain>
    </source>
</reference>
<dbReference type="OrthoDB" id="45365at2759"/>
<gene>
    <name evidence="2" type="ORF">CU097_010137</name>
</gene>
<organism evidence="2 3">
    <name type="scientific">Rhizopus azygosporus</name>
    <name type="common">Rhizopus microsporus var. azygosporus</name>
    <dbReference type="NCBI Taxonomy" id="86630"/>
    <lineage>
        <taxon>Eukaryota</taxon>
        <taxon>Fungi</taxon>
        <taxon>Fungi incertae sedis</taxon>
        <taxon>Mucoromycota</taxon>
        <taxon>Mucoromycotina</taxon>
        <taxon>Mucoromycetes</taxon>
        <taxon>Mucorales</taxon>
        <taxon>Mucorineae</taxon>
        <taxon>Rhizopodaceae</taxon>
        <taxon>Rhizopus</taxon>
    </lineage>
</organism>
<proteinExistence type="predicted"/>
<accession>A0A367K0U5</accession>
<evidence type="ECO:0000313" key="3">
    <source>
        <dbReference type="Proteomes" id="UP000252139"/>
    </source>
</evidence>
<dbReference type="Pfam" id="PF24394">
    <property type="entry name" value="TMEM62_C"/>
    <property type="match status" value="1"/>
</dbReference>
<feature type="domain" description="TMEM62 C-terminal" evidence="1">
    <location>
        <begin position="2"/>
        <end position="66"/>
    </location>
</feature>
<dbReference type="STRING" id="86630.A0A367K0U5"/>
<evidence type="ECO:0000313" key="2">
    <source>
        <dbReference type="EMBL" id="RCH95862.1"/>
    </source>
</evidence>
<comment type="caution">
    <text evidence="2">The sequence shown here is derived from an EMBL/GenBank/DDBJ whole genome shotgun (WGS) entry which is preliminary data.</text>
</comment>
<dbReference type="EMBL" id="PJQL01000425">
    <property type="protein sequence ID" value="RCH95862.1"/>
    <property type="molecule type" value="Genomic_DNA"/>
</dbReference>
<protein>
    <recommendedName>
        <fullName evidence="1">TMEM62 C-terminal domain-containing protein</fullName>
    </recommendedName>
</protein>
<sequence length="125" mass="14765">MVGPWFRAEFIPSAEHPRDRYGTFYMWGMSFGQEWVPIADTWMFAAEQIFFDVFVFFILLVWQGADDRLGGYLLALEIKRARGIGILLWRHLANLGAKCLYLLDDAHWRIFSVWSKWDIEKEEVA</sequence>
<evidence type="ECO:0000259" key="1">
    <source>
        <dbReference type="Pfam" id="PF24394"/>
    </source>
</evidence>
<dbReference type="Proteomes" id="UP000252139">
    <property type="component" value="Unassembled WGS sequence"/>
</dbReference>
<dbReference type="AlphaFoldDB" id="A0A367K0U5"/>
<name>A0A367K0U5_RHIAZ</name>
<dbReference type="InterPro" id="IPR056230">
    <property type="entry name" value="TMEM62_C"/>
</dbReference>